<evidence type="ECO:0000313" key="3">
    <source>
        <dbReference type="Proteomes" id="UP000199377"/>
    </source>
</evidence>
<dbReference type="AlphaFoldDB" id="A0A1I3F8X7"/>
<dbReference type="InterPro" id="IPR021457">
    <property type="entry name" value="DUF3108"/>
</dbReference>
<name>A0A1I3F8X7_9RHOB</name>
<dbReference type="EMBL" id="FOQH01000004">
    <property type="protein sequence ID" value="SFI07687.1"/>
    <property type="molecule type" value="Genomic_DNA"/>
</dbReference>
<accession>A0A1I3F8X7</accession>
<feature type="region of interest" description="Disordered" evidence="1">
    <location>
        <begin position="1"/>
        <end position="21"/>
    </location>
</feature>
<evidence type="ECO:0000313" key="2">
    <source>
        <dbReference type="EMBL" id="SFI07687.1"/>
    </source>
</evidence>
<dbReference type="STRING" id="1114924.SAMN05216258_104133"/>
<dbReference type="Pfam" id="PF11306">
    <property type="entry name" value="DUF3108"/>
    <property type="match status" value="1"/>
</dbReference>
<dbReference type="OrthoDB" id="7844015at2"/>
<proteinExistence type="predicted"/>
<evidence type="ECO:0000256" key="1">
    <source>
        <dbReference type="SAM" id="MobiDB-lite"/>
    </source>
</evidence>
<dbReference type="Proteomes" id="UP000199377">
    <property type="component" value="Unassembled WGS sequence"/>
</dbReference>
<keyword evidence="3" id="KW-1185">Reference proteome</keyword>
<sequence length="294" mass="31375">MTREPAPPDAAPAPAPFPADGAALRPRARRLPIRSRAGGMAVTALCLSVLAALGMPLAERYGQASPAVAAVAETVADAGRFEVWFGGLPIGSLDFALSVDDERYSAQARAQPSRTIDTLFGARLAAQGEGLNDPALPRPTRFELATRFGGDRQNVTVTYSPPGRPQAVQATPEWKPRDWEIDPTAQEGVTDPIGAAALFLTPTPPDALCNGAVEVFDGRRRSRIELDAPSARENGWRCEGRWMRVAGFRPRDLDKEPVPVAVDFAASPDGLARVMRLEARTGYGLAVATRVVAN</sequence>
<feature type="compositionally biased region" description="Pro residues" evidence="1">
    <location>
        <begin position="1"/>
        <end position="17"/>
    </location>
</feature>
<dbReference type="RefSeq" id="WP_143103291.1">
    <property type="nucleotide sequence ID" value="NZ_FOQH01000004.1"/>
</dbReference>
<organism evidence="2 3">
    <name type="scientific">Albimonas pacifica</name>
    <dbReference type="NCBI Taxonomy" id="1114924"/>
    <lineage>
        <taxon>Bacteria</taxon>
        <taxon>Pseudomonadati</taxon>
        <taxon>Pseudomonadota</taxon>
        <taxon>Alphaproteobacteria</taxon>
        <taxon>Rhodobacterales</taxon>
        <taxon>Paracoccaceae</taxon>
        <taxon>Albimonas</taxon>
    </lineage>
</organism>
<gene>
    <name evidence="2" type="ORF">SAMN05216258_104133</name>
</gene>
<evidence type="ECO:0008006" key="4">
    <source>
        <dbReference type="Google" id="ProtNLM"/>
    </source>
</evidence>
<protein>
    <recommendedName>
        <fullName evidence="4">DUF3108 domain-containing protein</fullName>
    </recommendedName>
</protein>
<reference evidence="2 3" key="1">
    <citation type="submission" date="2016-10" db="EMBL/GenBank/DDBJ databases">
        <authorList>
            <person name="de Groot N.N."/>
        </authorList>
    </citation>
    <scope>NUCLEOTIDE SEQUENCE [LARGE SCALE GENOMIC DNA]</scope>
    <source>
        <strain evidence="2 3">CGMCC 1.11030</strain>
    </source>
</reference>